<evidence type="ECO:0000313" key="1">
    <source>
        <dbReference type="EMBL" id="MEN1945494.1"/>
    </source>
</evidence>
<accession>A0ABU9W0I8</accession>
<dbReference type="Proteomes" id="UP001425155">
    <property type="component" value="Unassembled WGS sequence"/>
</dbReference>
<gene>
    <name evidence="1" type="ORF">WJX64_02950</name>
</gene>
<evidence type="ECO:0000313" key="2">
    <source>
        <dbReference type="Proteomes" id="UP001425155"/>
    </source>
</evidence>
<organism evidence="1 2">
    <name type="scientific">Leifsonia stereocauli</name>
    <dbReference type="NCBI Taxonomy" id="3134136"/>
    <lineage>
        <taxon>Bacteria</taxon>
        <taxon>Bacillati</taxon>
        <taxon>Actinomycetota</taxon>
        <taxon>Actinomycetes</taxon>
        <taxon>Micrococcales</taxon>
        <taxon>Microbacteriaceae</taxon>
        <taxon>Leifsonia</taxon>
    </lineage>
</organism>
<keyword evidence="2" id="KW-1185">Reference proteome</keyword>
<sequence length="171" mass="18639">MSLGSEDAVKKALGIASFDDVTNDQVLALETALPEMSDEVRLSLIDKVPALQRFALEAMNGLEETLEKTLDANEKSRSDLHESLADVRSVLKGELGRDDISEDHRRFLVEHVVETARAESEQHTKTSELAAEQARETRKAKLTLAAMVIVTGLLWTGAKVIETRQGGGGQA</sequence>
<proteinExistence type="predicted"/>
<comment type="caution">
    <text evidence="1">The sequence shown here is derived from an EMBL/GenBank/DDBJ whole genome shotgun (WGS) entry which is preliminary data.</text>
</comment>
<protein>
    <submittedName>
        <fullName evidence="1">Uncharacterized protein</fullName>
    </submittedName>
</protein>
<name>A0ABU9W0I8_9MICO</name>
<dbReference type="EMBL" id="JBCLVG010000001">
    <property type="protein sequence ID" value="MEN1945494.1"/>
    <property type="molecule type" value="Genomic_DNA"/>
</dbReference>
<dbReference type="RefSeq" id="WP_342111656.1">
    <property type="nucleotide sequence ID" value="NZ_JBCAUN010000001.1"/>
</dbReference>
<reference evidence="1 2" key="1">
    <citation type="submission" date="2024-03" db="EMBL/GenBank/DDBJ databases">
        <title>YIM 134122 draft genome.</title>
        <authorList>
            <person name="Zuo S."/>
            <person name="Xiong L."/>
        </authorList>
    </citation>
    <scope>NUCLEOTIDE SEQUENCE [LARGE SCALE GENOMIC DNA]</scope>
    <source>
        <strain evidence="1 2">YIM 134122</strain>
    </source>
</reference>